<evidence type="ECO:0000256" key="10">
    <source>
        <dbReference type="SAM" id="Phobius"/>
    </source>
</evidence>
<feature type="domain" description="ABC transmembrane type-1" evidence="12">
    <location>
        <begin position="34"/>
        <end position="318"/>
    </location>
</feature>
<dbReference type="AlphaFoldDB" id="C8W5K4"/>
<keyword evidence="6" id="KW-0378">Hydrolase</keyword>
<keyword evidence="4 10" id="KW-0812">Transmembrane</keyword>
<dbReference type="PANTHER" id="PTHR24221">
    <property type="entry name" value="ATP-BINDING CASSETTE SUB-FAMILY B"/>
    <property type="match status" value="1"/>
</dbReference>
<dbReference type="GO" id="GO:0016887">
    <property type="term" value="F:ATP hydrolysis activity"/>
    <property type="evidence" value="ECO:0007669"/>
    <property type="project" value="InterPro"/>
</dbReference>
<evidence type="ECO:0000256" key="9">
    <source>
        <dbReference type="ARBA" id="ARBA00023136"/>
    </source>
</evidence>
<evidence type="ECO:0000259" key="12">
    <source>
        <dbReference type="PROSITE" id="PS50929"/>
    </source>
</evidence>
<evidence type="ECO:0000256" key="4">
    <source>
        <dbReference type="ARBA" id="ARBA00022692"/>
    </source>
</evidence>
<evidence type="ECO:0000259" key="11">
    <source>
        <dbReference type="PROSITE" id="PS50893"/>
    </source>
</evidence>
<dbReference type="InterPro" id="IPR003593">
    <property type="entry name" value="AAA+_ATPase"/>
</dbReference>
<dbReference type="InterPro" id="IPR036640">
    <property type="entry name" value="ABC1_TM_sf"/>
</dbReference>
<feature type="transmembrane region" description="Helical" evidence="10">
    <location>
        <begin position="20"/>
        <end position="50"/>
    </location>
</feature>
<accession>C8W5K4</accession>
<feature type="transmembrane region" description="Helical" evidence="10">
    <location>
        <begin position="71"/>
        <end position="93"/>
    </location>
</feature>
<keyword evidence="6" id="KW-0788">Thiol protease</keyword>
<dbReference type="GO" id="GO:0005524">
    <property type="term" value="F:ATP binding"/>
    <property type="evidence" value="ECO:0007669"/>
    <property type="project" value="UniProtKB-KW"/>
</dbReference>
<dbReference type="SUPFAM" id="SSF52540">
    <property type="entry name" value="P-loop containing nucleoside triphosphate hydrolases"/>
    <property type="match status" value="1"/>
</dbReference>
<dbReference type="RefSeq" id="WP_015758696.1">
    <property type="nucleotide sequence ID" value="NC_013216.1"/>
</dbReference>
<dbReference type="KEGG" id="dae:Dtox_3270"/>
<feature type="transmembrane region" description="Helical" evidence="10">
    <location>
        <begin position="165"/>
        <end position="193"/>
    </location>
</feature>
<feature type="domain" description="ABC transporter" evidence="11">
    <location>
        <begin position="355"/>
        <end position="590"/>
    </location>
</feature>
<evidence type="ECO:0000256" key="6">
    <source>
        <dbReference type="ARBA" id="ARBA00022807"/>
    </source>
</evidence>
<keyword evidence="2" id="KW-0813">Transport</keyword>
<dbReference type="EMBL" id="CP001720">
    <property type="protein sequence ID" value="ACV64004.1"/>
    <property type="molecule type" value="Genomic_DNA"/>
</dbReference>
<evidence type="ECO:0000256" key="1">
    <source>
        <dbReference type="ARBA" id="ARBA00004651"/>
    </source>
</evidence>
<reference evidence="13 14" key="1">
    <citation type="journal article" date="2009" name="Stand. Genomic Sci.">
        <title>Complete genome sequence of Desulfotomaculum acetoxidans type strain (5575).</title>
        <authorList>
            <person name="Spring S."/>
            <person name="Lapidus A."/>
            <person name="Schroder M."/>
            <person name="Gleim D."/>
            <person name="Sims D."/>
            <person name="Meincke L."/>
            <person name="Glavina Del Rio T."/>
            <person name="Tice H."/>
            <person name="Copeland A."/>
            <person name="Cheng J.F."/>
            <person name="Lucas S."/>
            <person name="Chen F."/>
            <person name="Nolan M."/>
            <person name="Bruce D."/>
            <person name="Goodwin L."/>
            <person name="Pitluck S."/>
            <person name="Ivanova N."/>
            <person name="Mavromatis K."/>
            <person name="Mikhailova N."/>
            <person name="Pati A."/>
            <person name="Chen A."/>
            <person name="Palaniappan K."/>
            <person name="Land M."/>
            <person name="Hauser L."/>
            <person name="Chang Y.J."/>
            <person name="Jeffries C.D."/>
            <person name="Chain P."/>
            <person name="Saunders E."/>
            <person name="Brettin T."/>
            <person name="Detter J.C."/>
            <person name="Goker M."/>
            <person name="Bristow J."/>
            <person name="Eisen J.A."/>
            <person name="Markowitz V."/>
            <person name="Hugenholtz P."/>
            <person name="Kyrpides N.C."/>
            <person name="Klenk H.P."/>
            <person name="Han C."/>
        </authorList>
    </citation>
    <scope>NUCLEOTIDE SEQUENCE [LARGE SCALE GENOMIC DNA]</scope>
    <source>
        <strain evidence="14">ATCC 49208 / DSM 771 / VKM B-1644</strain>
    </source>
</reference>
<dbReference type="SMART" id="SM00382">
    <property type="entry name" value="AAA"/>
    <property type="match status" value="1"/>
</dbReference>
<evidence type="ECO:0000313" key="14">
    <source>
        <dbReference type="Proteomes" id="UP000002217"/>
    </source>
</evidence>
<evidence type="ECO:0000256" key="2">
    <source>
        <dbReference type="ARBA" id="ARBA00022448"/>
    </source>
</evidence>
<feature type="transmembrane region" description="Helical" evidence="10">
    <location>
        <begin position="264"/>
        <end position="282"/>
    </location>
</feature>
<dbReference type="InterPro" id="IPR011527">
    <property type="entry name" value="ABC1_TM_dom"/>
</dbReference>
<dbReference type="PROSITE" id="PS50929">
    <property type="entry name" value="ABC_TM1F"/>
    <property type="match status" value="1"/>
</dbReference>
<dbReference type="PROSITE" id="PS50893">
    <property type="entry name" value="ABC_TRANSPORTER_2"/>
    <property type="match status" value="1"/>
</dbReference>
<dbReference type="InterPro" id="IPR039421">
    <property type="entry name" value="Type_1_exporter"/>
</dbReference>
<dbReference type="SUPFAM" id="SSF90123">
    <property type="entry name" value="ABC transporter transmembrane region"/>
    <property type="match status" value="1"/>
</dbReference>
<dbReference type="GO" id="GO:0005886">
    <property type="term" value="C:plasma membrane"/>
    <property type="evidence" value="ECO:0007669"/>
    <property type="project" value="UniProtKB-SubCell"/>
</dbReference>
<dbReference type="HOGENOM" id="CLU_000604_84_3_9"/>
<sequence length="594" mass="66997">MDMLLLYIKDLYNLSRIRFVVNVLLMIALGMLEGIGVLMIIPLLVVSGIIPGIEATSGMTSVIRGICQNMCVTLSLPVVLLLYLSVIWVQSWLKRYQSLVNFDLQQSFGVLLSARLYRAVVYADWQLIISRTKSDITNIIISELMRVYVGLNYFLQITTTVLTTLIQVVICVLIAPVLTCFVLAGAIVLFIFFQNFVKESRKMGQNISDLNRNLLFDLTENLNGLKEIKSHGIELVQINNFIKIRDMMKQNLSEFSQIQTRTDMLYKVGSAVFISLFLFSAIEIFKLNPQEFIVISVISARLWPRLSSFQMGLQNINNTLPAFRAARELENQCLAAGERLPENEASKKIDLYHGVQFRNVSFYYDSSSINYSLNELNLFLPAGRTIAFVGVSGAGKSTVVDLLIGLLKPKEGNILIDGKPLLENLLQWRNSIGYVPQDAFLFNTSIRDNMLCFCPDASENEIWNALRLASVDFFVNGLQDGLDTLVGDRGIRLSGGERQRIVLARALLRKPTVLILDEATSSLDLENEKRIQEAIDGLQGKMTIVVIAHRISTIKNVDRIFVLEQGRVIEQGNYRLLMENKESRFYSLACTNQI</sequence>
<dbReference type="Proteomes" id="UP000002217">
    <property type="component" value="Chromosome"/>
</dbReference>
<keyword evidence="8 10" id="KW-1133">Transmembrane helix</keyword>
<keyword evidence="3" id="KW-1003">Cell membrane</keyword>
<keyword evidence="6" id="KW-0645">Protease</keyword>
<dbReference type="FunFam" id="3.40.50.300:FF:000299">
    <property type="entry name" value="ABC transporter ATP-binding protein/permease"/>
    <property type="match status" value="1"/>
</dbReference>
<evidence type="ECO:0000256" key="5">
    <source>
        <dbReference type="ARBA" id="ARBA00022741"/>
    </source>
</evidence>
<organism evidence="13 14">
    <name type="scientific">Desulfofarcimen acetoxidans (strain ATCC 49208 / DSM 771 / KCTC 5769 / VKM B-1644 / 5575)</name>
    <name type="common">Desulfotomaculum acetoxidans</name>
    <dbReference type="NCBI Taxonomy" id="485916"/>
    <lineage>
        <taxon>Bacteria</taxon>
        <taxon>Bacillati</taxon>
        <taxon>Bacillota</taxon>
        <taxon>Clostridia</taxon>
        <taxon>Eubacteriales</taxon>
        <taxon>Peptococcaceae</taxon>
        <taxon>Desulfofarcimen</taxon>
    </lineage>
</organism>
<dbReference type="Gene3D" id="3.40.50.300">
    <property type="entry name" value="P-loop containing nucleotide triphosphate hydrolases"/>
    <property type="match status" value="1"/>
</dbReference>
<dbReference type="STRING" id="485916.Dtox_3270"/>
<keyword evidence="5" id="KW-0547">Nucleotide-binding</keyword>
<evidence type="ECO:0000313" key="13">
    <source>
        <dbReference type="EMBL" id="ACV64004.1"/>
    </source>
</evidence>
<gene>
    <name evidence="13" type="ordered locus">Dtox_3270</name>
</gene>
<dbReference type="PROSITE" id="PS00211">
    <property type="entry name" value="ABC_TRANSPORTER_1"/>
    <property type="match status" value="1"/>
</dbReference>
<keyword evidence="7" id="KW-0067">ATP-binding</keyword>
<dbReference type="PANTHER" id="PTHR24221:SF654">
    <property type="entry name" value="ATP-BINDING CASSETTE SUB-FAMILY B MEMBER 6"/>
    <property type="match status" value="1"/>
</dbReference>
<dbReference type="GO" id="GO:0140359">
    <property type="term" value="F:ABC-type transporter activity"/>
    <property type="evidence" value="ECO:0007669"/>
    <property type="project" value="InterPro"/>
</dbReference>
<dbReference type="GO" id="GO:0034040">
    <property type="term" value="F:ATPase-coupled lipid transmembrane transporter activity"/>
    <property type="evidence" value="ECO:0007669"/>
    <property type="project" value="TreeGrafter"/>
</dbReference>
<dbReference type="eggNOG" id="COG1132">
    <property type="taxonomic scope" value="Bacteria"/>
</dbReference>
<name>C8W5K4_DESAS</name>
<dbReference type="GO" id="GO:0008234">
    <property type="term" value="F:cysteine-type peptidase activity"/>
    <property type="evidence" value="ECO:0007669"/>
    <property type="project" value="UniProtKB-KW"/>
</dbReference>
<dbReference type="OrthoDB" id="9770415at2"/>
<dbReference type="InterPro" id="IPR027417">
    <property type="entry name" value="P-loop_NTPase"/>
</dbReference>
<dbReference type="InterPro" id="IPR017871">
    <property type="entry name" value="ABC_transporter-like_CS"/>
</dbReference>
<protein>
    <submittedName>
        <fullName evidence="13">ABC transporter related</fullName>
    </submittedName>
</protein>
<keyword evidence="9 10" id="KW-0472">Membrane</keyword>
<dbReference type="InterPro" id="IPR003439">
    <property type="entry name" value="ABC_transporter-like_ATP-bd"/>
</dbReference>
<keyword evidence="14" id="KW-1185">Reference proteome</keyword>
<evidence type="ECO:0000256" key="7">
    <source>
        <dbReference type="ARBA" id="ARBA00022840"/>
    </source>
</evidence>
<proteinExistence type="predicted"/>
<dbReference type="Gene3D" id="1.20.1560.10">
    <property type="entry name" value="ABC transporter type 1, transmembrane domain"/>
    <property type="match status" value="1"/>
</dbReference>
<dbReference type="Pfam" id="PF00005">
    <property type="entry name" value="ABC_tran"/>
    <property type="match status" value="1"/>
</dbReference>
<comment type="subcellular location">
    <subcellularLocation>
        <location evidence="1">Cell membrane</location>
        <topology evidence="1">Multi-pass membrane protein</topology>
    </subcellularLocation>
</comment>
<evidence type="ECO:0000256" key="8">
    <source>
        <dbReference type="ARBA" id="ARBA00022989"/>
    </source>
</evidence>
<evidence type="ECO:0000256" key="3">
    <source>
        <dbReference type="ARBA" id="ARBA00022475"/>
    </source>
</evidence>